<gene>
    <name evidence="1" type="ORF">CE561_11655</name>
</gene>
<proteinExistence type="predicted"/>
<keyword evidence="1" id="KW-0167">Capsid protein</keyword>
<protein>
    <submittedName>
        <fullName evidence="1">Spore coat protein</fullName>
    </submittedName>
</protein>
<dbReference type="AlphaFoldDB" id="A0A231VD60"/>
<keyword evidence="1" id="KW-0946">Virion</keyword>
<accession>A0A231VD60</accession>
<dbReference type="GeneID" id="93863372"/>
<dbReference type="Proteomes" id="UP000215301">
    <property type="component" value="Unassembled WGS sequence"/>
</dbReference>
<sequence>MISNAGMTDKDIMMGVLGDYKLAIDALSHAATEAANESLKRDFINALNSTFEEQKQVWNAINQRGWYSVKPAQLQEIQETKNKFRQPAGVM</sequence>
<dbReference type="RefSeq" id="WP_013297020.1">
    <property type="nucleotide sequence ID" value="NZ_CP116969.1"/>
</dbReference>
<dbReference type="InterPro" id="IPR012347">
    <property type="entry name" value="Ferritin-like"/>
</dbReference>
<organism evidence="1 2">
    <name type="scientific">Thermoanaerobacterium thermosaccharolyticum</name>
    <name type="common">Clostridium thermosaccharolyticum</name>
    <dbReference type="NCBI Taxonomy" id="1517"/>
    <lineage>
        <taxon>Bacteria</taxon>
        <taxon>Bacillati</taxon>
        <taxon>Bacillota</taxon>
        <taxon>Clostridia</taxon>
        <taxon>Thermoanaerobacterales</taxon>
        <taxon>Thermoanaerobacteraceae</taxon>
        <taxon>Thermoanaerobacterium</taxon>
    </lineage>
</organism>
<dbReference type="EMBL" id="NKHD01000039">
    <property type="protein sequence ID" value="OXT06082.1"/>
    <property type="molecule type" value="Genomic_DNA"/>
</dbReference>
<evidence type="ECO:0000313" key="2">
    <source>
        <dbReference type="Proteomes" id="UP000215301"/>
    </source>
</evidence>
<name>A0A231VD60_THETR</name>
<evidence type="ECO:0000313" key="1">
    <source>
        <dbReference type="EMBL" id="OXT06082.1"/>
    </source>
</evidence>
<reference evidence="1 2" key="1">
    <citation type="submission" date="2017-06" db="EMBL/GenBank/DDBJ databases">
        <title>Isolation and characterization of a thermophilic and butanogenic Thermoanaerobacterium thermosaccharolyticum M5 capable of efficient degradation of hemicellulose.</title>
        <authorList>
            <person name="Xin F."/>
            <person name="Jiang Y."/>
        </authorList>
    </citation>
    <scope>NUCLEOTIDE SEQUENCE [LARGE SCALE GENOMIC DNA]</scope>
    <source>
        <strain evidence="1 2">M5</strain>
    </source>
</reference>
<dbReference type="Pfam" id="PF07875">
    <property type="entry name" value="Coat_F"/>
    <property type="match status" value="1"/>
</dbReference>
<dbReference type="InterPro" id="IPR012851">
    <property type="entry name" value="Spore_coat_CotF-like"/>
</dbReference>
<comment type="caution">
    <text evidence="1">The sequence shown here is derived from an EMBL/GenBank/DDBJ whole genome shotgun (WGS) entry which is preliminary data.</text>
</comment>
<dbReference type="OMA" id="DIMMGVL"/>
<dbReference type="Gene3D" id="1.20.1260.10">
    <property type="match status" value="1"/>
</dbReference>